<dbReference type="AlphaFoldDB" id="A0AAU8EW38"/>
<accession>A0AAU8EW38</accession>
<sequence>MTGNLWGADVAQLRTLAQQFGKVSDTLLQTSSQLTNQINNNPSWKGNDAAQFRSDWNGNHRALIQRTARALKDESRKLLDNANEQEKASDAAPGSGGGPVTLGDPGSSWAGTLGGVLLGGIGALRAGMTLHKFIKAPFTLAKHLGQYGWVLKNQRADFIKSFLQGSHRIGGPGFAAHRLLGNPALDDLLKGSASAHRGLGLIDKATDIASLKNLNKHIGVLSKFGPLLEEKPWIGAGTKLEWLGKSGLARGLGWAGVGFSAYDSVKSFSDGDIKGGLMGAGKTALGVGCFLPPPAGTVCQVASVGIAVYENWDTISSVGKDIGEGVVNAVKDPGKFVSDTKDTLVDAGKSVGNFLGFGD</sequence>
<dbReference type="RefSeq" id="WP_353712750.1">
    <property type="nucleotide sequence ID" value="NZ_CP159279.1"/>
</dbReference>
<protein>
    <submittedName>
        <fullName evidence="2">WXG100 family type VII secretion target</fullName>
    </submittedName>
</protein>
<evidence type="ECO:0000256" key="1">
    <source>
        <dbReference type="SAM" id="MobiDB-lite"/>
    </source>
</evidence>
<dbReference type="SUPFAM" id="SSF158414">
    <property type="entry name" value="HP0062-like"/>
    <property type="match status" value="1"/>
</dbReference>
<dbReference type="EMBL" id="CP159279">
    <property type="protein sequence ID" value="XCH12843.1"/>
    <property type="molecule type" value="Genomic_DNA"/>
</dbReference>
<dbReference type="InterPro" id="IPR029013">
    <property type="entry name" value="HP0062-like_sf"/>
</dbReference>
<dbReference type="Gene3D" id="1.10.287.1060">
    <property type="entry name" value="ESAT-6-like"/>
    <property type="match status" value="1"/>
</dbReference>
<proteinExistence type="predicted"/>
<organism evidence="2">
    <name type="scientific">Arthrobacter sp. K5</name>
    <dbReference type="NCBI Taxonomy" id="2839623"/>
    <lineage>
        <taxon>Bacteria</taxon>
        <taxon>Bacillati</taxon>
        <taxon>Actinomycetota</taxon>
        <taxon>Actinomycetes</taxon>
        <taxon>Micrococcales</taxon>
        <taxon>Micrococcaceae</taxon>
        <taxon>Arthrobacter</taxon>
    </lineage>
</organism>
<reference evidence="2" key="1">
    <citation type="submission" date="2024-06" db="EMBL/GenBank/DDBJ databases">
        <title>Biodegradation of dimethachlon by Arthrobacter sp. K5: mechanistic insights and ecological implications.</title>
        <authorList>
            <person name="Hu S."/>
            <person name="Lu P."/>
        </authorList>
    </citation>
    <scope>NUCLEOTIDE SEQUENCE</scope>
    <source>
        <strain evidence="2">K5</strain>
    </source>
</reference>
<evidence type="ECO:0000313" key="2">
    <source>
        <dbReference type="EMBL" id="XCH12843.1"/>
    </source>
</evidence>
<name>A0AAU8EW38_9MICC</name>
<feature type="region of interest" description="Disordered" evidence="1">
    <location>
        <begin position="81"/>
        <end position="104"/>
    </location>
</feature>
<gene>
    <name evidence="2" type="ORF">ABRP34_07665</name>
</gene>